<evidence type="ECO:0000256" key="9">
    <source>
        <dbReference type="ARBA" id="ARBA00023237"/>
    </source>
</evidence>
<dbReference type="InterPro" id="IPR037066">
    <property type="entry name" value="Plug_dom_sf"/>
</dbReference>
<dbReference type="PANTHER" id="PTHR30069:SF29">
    <property type="entry name" value="HEMOGLOBIN AND HEMOGLOBIN-HAPTOGLOBIN-BINDING PROTEIN 1-RELATED"/>
    <property type="match status" value="1"/>
</dbReference>
<dbReference type="GO" id="GO:0009279">
    <property type="term" value="C:cell outer membrane"/>
    <property type="evidence" value="ECO:0007669"/>
    <property type="project" value="UniProtKB-SubCell"/>
</dbReference>
<dbReference type="InterPro" id="IPR023996">
    <property type="entry name" value="TonB-dep_OMP_SusC/RagA"/>
</dbReference>
<dbReference type="NCBIfam" id="TIGR04056">
    <property type="entry name" value="OMP_RagA_SusC"/>
    <property type="match status" value="1"/>
</dbReference>
<evidence type="ECO:0000259" key="12">
    <source>
        <dbReference type="Pfam" id="PF00593"/>
    </source>
</evidence>
<dbReference type="InterPro" id="IPR000531">
    <property type="entry name" value="Beta-barrel_TonB"/>
</dbReference>
<dbReference type="Pfam" id="PF13620">
    <property type="entry name" value="CarboxypepD_reg"/>
    <property type="match status" value="1"/>
</dbReference>
<evidence type="ECO:0000259" key="13">
    <source>
        <dbReference type="Pfam" id="PF07715"/>
    </source>
</evidence>
<dbReference type="InterPro" id="IPR039426">
    <property type="entry name" value="TonB-dep_rcpt-like"/>
</dbReference>
<reference evidence="14" key="1">
    <citation type="submission" date="2020-02" db="EMBL/GenBank/DDBJ databases">
        <authorList>
            <person name="Meier V. D."/>
        </authorList>
    </citation>
    <scope>NUCLEOTIDE SEQUENCE</scope>
    <source>
        <strain evidence="14">AVDCRST_MAG11</strain>
    </source>
</reference>
<evidence type="ECO:0000256" key="2">
    <source>
        <dbReference type="ARBA" id="ARBA00022448"/>
    </source>
</evidence>
<keyword evidence="5" id="KW-0732">Signal</keyword>
<dbReference type="GO" id="GO:0044718">
    <property type="term" value="P:siderophore transmembrane transport"/>
    <property type="evidence" value="ECO:0007669"/>
    <property type="project" value="TreeGrafter"/>
</dbReference>
<evidence type="ECO:0000256" key="7">
    <source>
        <dbReference type="ARBA" id="ARBA00023136"/>
    </source>
</evidence>
<dbReference type="GO" id="GO:0030246">
    <property type="term" value="F:carbohydrate binding"/>
    <property type="evidence" value="ECO:0007669"/>
    <property type="project" value="InterPro"/>
</dbReference>
<keyword evidence="2 10" id="KW-0813">Transport</keyword>
<protein>
    <submittedName>
        <fullName evidence="14">Outer membrane TonB-dependent transporter, utilization system for glycans and polysaccharides (PUL), SusC family</fullName>
    </submittedName>
</protein>
<dbReference type="Pfam" id="PF00593">
    <property type="entry name" value="TonB_dep_Rec_b-barrel"/>
    <property type="match status" value="1"/>
</dbReference>
<feature type="domain" description="TonB-dependent receptor plug" evidence="13">
    <location>
        <begin position="167"/>
        <end position="285"/>
    </location>
</feature>
<dbReference type="EMBL" id="CADCTU010000552">
    <property type="protein sequence ID" value="CAA9330477.1"/>
    <property type="molecule type" value="Genomic_DNA"/>
</dbReference>
<keyword evidence="7 10" id="KW-0472">Membrane</keyword>
<dbReference type="InterPro" id="IPR036942">
    <property type="entry name" value="Beta-barrel_TonB_sf"/>
</dbReference>
<dbReference type="SUPFAM" id="SSF56935">
    <property type="entry name" value="Porins"/>
    <property type="match status" value="1"/>
</dbReference>
<evidence type="ECO:0000256" key="3">
    <source>
        <dbReference type="ARBA" id="ARBA00022452"/>
    </source>
</evidence>
<evidence type="ECO:0000256" key="10">
    <source>
        <dbReference type="PROSITE-ProRule" id="PRU01360"/>
    </source>
</evidence>
<evidence type="ECO:0000256" key="1">
    <source>
        <dbReference type="ARBA" id="ARBA00004571"/>
    </source>
</evidence>
<dbReference type="Gene3D" id="2.60.40.1120">
    <property type="entry name" value="Carboxypeptidase-like, regulatory domain"/>
    <property type="match status" value="1"/>
</dbReference>
<sequence>MPAAPPHRTGGPVTLRALAAAIARRPTRRTAPSSGSLRRLLVPLAVAALGAAPPLRAAQAQTPQPSGITGRVTDAASGQPVASAQVAVVGTALGAQTNEEGRYTIRGVSPGTVEVRVLRVGFGQQRQTVTIAAGQLATLDIRMQAVATTLNPVVTTATGQQRRVEVGNAIARVDAAEVVATRPVANVADLLTARAAGVQVLPGTQTGAGARVRIRGTSSISLSNDPIYFIDGVRVESTTRSSSIGVGGTQPSRVGDLNPEEIESIEVVRGPSAATLYGTDAANGVIVIRTKRGTAGRPQWTAYTEQGVIQDRNNYPDSYRAWRTGPTTATTSTPANGVQCFLTDRASGACAQDSVTTFNVFEDEETTPYGTGRREQYGLQVGGGSEAVRYFLHGEWEGEDGVTKIPEFDVRTLNRQGVGVRSEWANPNALTRISGRANLNVTLPRNAEVALNVGYISLDQRLPTSDDAGASGIGANAFGGLGYKYNTSANGADTLYGYRQFTPRDIYQQTTTQAVERMIGALNGNWQPREWLALRGNFGVDFTNRLDTQLCRFANCPDVGTDRLGFKRDNRTNLFVYTADAGASGTFQLSPAITSKTTVGAQFYRNIFDRNGAQGLQLPPGATTVTAGAVQLADEATSESRTLGAYVEENVAIRDRLFLTAGVRSDRNSAFGADFKTVFYPKVAASWVVSEEPFVPKADWLNQLRLRTAYGASGVQPGTIDAVQYFATQAARVEGADTRGVVFSAVGNPDLKPERSTELEVGVDGTFWNSRLTTELTYYNKSSRDALVERVLPPSLGVGLTTNATATRFENLGEVRNSGFEALVNAQLVQRDAFGWDVTLNGSTNSNELVDLGGLPTIVTSSSIRQVEGYPLNGYWSPRLRSFADADGNNIITLNEIVVDSTPSFHGYSLPRHEVSFTNGFELWNRRLRLATMLDYKGGHKLYFNSERIRCSSRLNCQGIADPNAPLFEQARAVALREHPTRTVAGYFEDADFIRLREVAFTFTAPAEWAQTFRGRSLSATLAARNVGILWTKYGGVDPESNFSTGDTPSDFQAAAPPSYFTFRLNLGF</sequence>
<keyword evidence="8" id="KW-0675">Receptor</keyword>
<dbReference type="PANTHER" id="PTHR30069">
    <property type="entry name" value="TONB-DEPENDENT OUTER MEMBRANE RECEPTOR"/>
    <property type="match status" value="1"/>
</dbReference>
<evidence type="ECO:0000256" key="8">
    <source>
        <dbReference type="ARBA" id="ARBA00023170"/>
    </source>
</evidence>
<keyword evidence="4 10" id="KW-0812">Transmembrane</keyword>
<dbReference type="PROSITE" id="PS52016">
    <property type="entry name" value="TONB_DEPENDENT_REC_3"/>
    <property type="match status" value="1"/>
</dbReference>
<comment type="subcellular location">
    <subcellularLocation>
        <location evidence="1 10">Cell outer membrane</location>
        <topology evidence="1 10">Multi-pass membrane protein</topology>
    </subcellularLocation>
</comment>
<dbReference type="InterPro" id="IPR013784">
    <property type="entry name" value="Carb-bd-like_fold"/>
</dbReference>
<evidence type="ECO:0000256" key="5">
    <source>
        <dbReference type="ARBA" id="ARBA00022729"/>
    </source>
</evidence>
<accession>A0A6J4LFU0</accession>
<name>A0A6J4LFU0_9BACT</name>
<dbReference type="InterPro" id="IPR012910">
    <property type="entry name" value="Plug_dom"/>
</dbReference>
<evidence type="ECO:0000256" key="11">
    <source>
        <dbReference type="RuleBase" id="RU003357"/>
    </source>
</evidence>
<evidence type="ECO:0000256" key="4">
    <source>
        <dbReference type="ARBA" id="ARBA00022692"/>
    </source>
</evidence>
<dbReference type="Pfam" id="PF07715">
    <property type="entry name" value="Plug"/>
    <property type="match status" value="1"/>
</dbReference>
<comment type="similarity">
    <text evidence="10 11">Belongs to the TonB-dependent receptor family.</text>
</comment>
<keyword evidence="3 10" id="KW-1134">Transmembrane beta strand</keyword>
<feature type="domain" description="TonB-dependent receptor-like beta-barrel" evidence="12">
    <location>
        <begin position="476"/>
        <end position="874"/>
    </location>
</feature>
<dbReference type="AlphaFoldDB" id="A0A6J4LFU0"/>
<dbReference type="Gene3D" id="2.170.130.10">
    <property type="entry name" value="TonB-dependent receptor, plug domain"/>
    <property type="match status" value="1"/>
</dbReference>
<organism evidence="14">
    <name type="scientific">uncultured Gemmatimonadaceae bacterium</name>
    <dbReference type="NCBI Taxonomy" id="246130"/>
    <lineage>
        <taxon>Bacteria</taxon>
        <taxon>Pseudomonadati</taxon>
        <taxon>Gemmatimonadota</taxon>
        <taxon>Gemmatimonadia</taxon>
        <taxon>Gemmatimonadales</taxon>
        <taxon>Gemmatimonadaceae</taxon>
        <taxon>environmental samples</taxon>
    </lineage>
</organism>
<evidence type="ECO:0000313" key="14">
    <source>
        <dbReference type="EMBL" id="CAA9330477.1"/>
    </source>
</evidence>
<gene>
    <name evidence="14" type="ORF">AVDCRST_MAG11-2429</name>
</gene>
<dbReference type="GO" id="GO:0015344">
    <property type="term" value="F:siderophore uptake transmembrane transporter activity"/>
    <property type="evidence" value="ECO:0007669"/>
    <property type="project" value="TreeGrafter"/>
</dbReference>
<dbReference type="Gene3D" id="2.40.170.20">
    <property type="entry name" value="TonB-dependent receptor, beta-barrel domain"/>
    <property type="match status" value="1"/>
</dbReference>
<dbReference type="SUPFAM" id="SSF49452">
    <property type="entry name" value="Starch-binding domain-like"/>
    <property type="match status" value="1"/>
</dbReference>
<keyword evidence="6 11" id="KW-0798">TonB box</keyword>
<evidence type="ECO:0000256" key="6">
    <source>
        <dbReference type="ARBA" id="ARBA00023077"/>
    </source>
</evidence>
<keyword evidence="9 10" id="KW-0998">Cell outer membrane</keyword>
<proteinExistence type="inferred from homology"/>